<reference evidence="2 3" key="1">
    <citation type="submission" date="2018-03" db="EMBL/GenBank/DDBJ databases">
        <title>Genomic Encyclopedia of Archaeal and Bacterial Type Strains, Phase II (KMG-II): from individual species to whole genera.</title>
        <authorList>
            <person name="Goeker M."/>
        </authorList>
    </citation>
    <scope>NUCLEOTIDE SEQUENCE [LARGE SCALE GENOMIC DNA]</scope>
    <source>
        <strain evidence="2 3">DSM 45601</strain>
    </source>
</reference>
<dbReference type="EMBL" id="PVZC01000005">
    <property type="protein sequence ID" value="PRX98095.1"/>
    <property type="molecule type" value="Genomic_DNA"/>
</dbReference>
<dbReference type="Gene3D" id="1.10.260.40">
    <property type="entry name" value="lambda repressor-like DNA-binding domains"/>
    <property type="match status" value="1"/>
</dbReference>
<gene>
    <name evidence="2" type="ORF">CLV72_105448</name>
</gene>
<dbReference type="AlphaFoldDB" id="A0A2T0Q2S7"/>
<proteinExistence type="predicted"/>
<organism evidence="2 3">
    <name type="scientific">Allonocardiopsis opalescens</name>
    <dbReference type="NCBI Taxonomy" id="1144618"/>
    <lineage>
        <taxon>Bacteria</taxon>
        <taxon>Bacillati</taxon>
        <taxon>Actinomycetota</taxon>
        <taxon>Actinomycetes</taxon>
        <taxon>Streptosporangiales</taxon>
        <taxon>Allonocardiopsis</taxon>
    </lineage>
</organism>
<dbReference type="InterPro" id="IPR001387">
    <property type="entry name" value="Cro/C1-type_HTH"/>
</dbReference>
<feature type="domain" description="HTH cro/C1-type" evidence="1">
    <location>
        <begin position="15"/>
        <end position="68"/>
    </location>
</feature>
<protein>
    <submittedName>
        <fullName evidence="2">Helix-turn-helix protein</fullName>
    </submittedName>
</protein>
<dbReference type="Proteomes" id="UP000237846">
    <property type="component" value="Unassembled WGS sequence"/>
</dbReference>
<dbReference type="RefSeq" id="WP_106248136.1">
    <property type="nucleotide sequence ID" value="NZ_PVZC01000005.1"/>
</dbReference>
<dbReference type="InterPro" id="IPR010982">
    <property type="entry name" value="Lambda_DNA-bd_dom_sf"/>
</dbReference>
<dbReference type="OrthoDB" id="2897536at2"/>
<dbReference type="SUPFAM" id="SSF47413">
    <property type="entry name" value="lambda repressor-like DNA-binding domains"/>
    <property type="match status" value="1"/>
</dbReference>
<evidence type="ECO:0000313" key="3">
    <source>
        <dbReference type="Proteomes" id="UP000237846"/>
    </source>
</evidence>
<evidence type="ECO:0000313" key="2">
    <source>
        <dbReference type="EMBL" id="PRX98095.1"/>
    </source>
</evidence>
<keyword evidence="3" id="KW-1185">Reference proteome</keyword>
<accession>A0A2T0Q2S7</accession>
<dbReference type="Pfam" id="PF19054">
    <property type="entry name" value="DUF5753"/>
    <property type="match status" value="1"/>
</dbReference>
<dbReference type="PROSITE" id="PS50943">
    <property type="entry name" value="HTH_CROC1"/>
    <property type="match status" value="1"/>
</dbReference>
<evidence type="ECO:0000259" key="1">
    <source>
        <dbReference type="PROSITE" id="PS50943"/>
    </source>
</evidence>
<dbReference type="GO" id="GO:0003677">
    <property type="term" value="F:DNA binding"/>
    <property type="evidence" value="ECO:0007669"/>
    <property type="project" value="InterPro"/>
</dbReference>
<dbReference type="CDD" id="cd00093">
    <property type="entry name" value="HTH_XRE"/>
    <property type="match status" value="1"/>
</dbReference>
<dbReference type="SMART" id="SM00530">
    <property type="entry name" value="HTH_XRE"/>
    <property type="match status" value="1"/>
</dbReference>
<dbReference type="Pfam" id="PF13560">
    <property type="entry name" value="HTH_31"/>
    <property type="match status" value="1"/>
</dbReference>
<comment type="caution">
    <text evidence="2">The sequence shown here is derived from an EMBL/GenBank/DDBJ whole genome shotgun (WGS) entry which is preliminary data.</text>
</comment>
<dbReference type="InterPro" id="IPR043917">
    <property type="entry name" value="DUF5753"/>
</dbReference>
<sequence>MEKVNPKDRRFGIQVRRERRRAGFSQVELAKRVSLSAAMISAIERGTRAAKPDLVALIDQALSTGGVLTTAWQNQQMSTQPEWMRDIIQAEREAVEILSYQPLNVPGQLQTEDYARALLREGRPEDTDAEIDELVQNRMARQVDLLSRERPPLLHVVMDETVIRRPVGGPEVISRQLERLLEASRDPRITLQIIRFNTRPHAGLIGACVLFRDKQGMLSAYMPTIVADIPVQEPEHVVTCDRLFGLLRAVALTPEQSRTLIEKVLQGGHYDV</sequence>
<name>A0A2T0Q2S7_9ACTN</name>